<dbReference type="Pfam" id="PF04851">
    <property type="entry name" value="ResIII"/>
    <property type="match status" value="1"/>
</dbReference>
<keyword evidence="3" id="KW-0067">ATP-binding</keyword>
<dbReference type="InterPro" id="IPR050742">
    <property type="entry name" value="Helicase_Restrict-Modif_Enz"/>
</dbReference>
<feature type="region of interest" description="Disordered" evidence="1">
    <location>
        <begin position="432"/>
        <end position="467"/>
    </location>
</feature>
<keyword evidence="3" id="KW-0347">Helicase</keyword>
<geneLocation type="plasmid" evidence="3 4">
    <name>pPA115</name>
</geneLocation>
<dbReference type="Proteomes" id="UP000027395">
    <property type="component" value="Plasmid pPA115"/>
</dbReference>
<dbReference type="GO" id="GO:0005829">
    <property type="term" value="C:cytosol"/>
    <property type="evidence" value="ECO:0007669"/>
    <property type="project" value="TreeGrafter"/>
</dbReference>
<dbReference type="GO" id="GO:0016787">
    <property type="term" value="F:hydrolase activity"/>
    <property type="evidence" value="ECO:0007669"/>
    <property type="project" value="UniProtKB-KW"/>
</dbReference>
<evidence type="ECO:0000313" key="4">
    <source>
        <dbReference type="Proteomes" id="UP000027395"/>
    </source>
</evidence>
<dbReference type="GO" id="GO:0005524">
    <property type="term" value="F:ATP binding"/>
    <property type="evidence" value="ECO:0007669"/>
    <property type="project" value="InterPro"/>
</dbReference>
<dbReference type="SUPFAM" id="SSF52540">
    <property type="entry name" value="P-loop containing nucleoside triphosphate hydrolases"/>
    <property type="match status" value="2"/>
</dbReference>
<protein>
    <submittedName>
        <fullName evidence="3">DEAD-like helicase</fullName>
        <ecNumber evidence="3">3.6.1.-</ecNumber>
    </submittedName>
</protein>
<dbReference type="InterPro" id="IPR027417">
    <property type="entry name" value="P-loop_NTPase"/>
</dbReference>
<dbReference type="HOGENOM" id="CLU_422642_0_0_3"/>
<dbReference type="SMART" id="SM00487">
    <property type="entry name" value="DEXDc"/>
    <property type="match status" value="1"/>
</dbReference>
<sequence length="648" mass="73862">MSHLFNPRDWQERFVRQYQANPNKNTLLEGCTSAGKTGGALYTFVSLRTTLDWKFVVVVTPSEHLRKQYAQDAHNLFDLTLYYSGTDSRLKGLPSPEDLLKGNYHGLVVSYQWLTKGQNAQNLADALRKSVKGKVFVILDEVHHASHELSFGRACETAFPDNVVAHRLMTSGTPFRSDNNRILGNWLTYEKIDENTYECRPDFRYTLADALRDQIIPPFSFVTLEGEFKYIRNQAVYEGQTFTNATTDQQLRDALNTAIFVDGDWVKEAILWAHSRMKRDRAKGLHECATYVRVSSISAARTIKERIKNLTGEDALVVVSKDDDDPNSNTNFRFKDDSSKAIEDFVKETGARACSWIIGVNMLGEGVSINRLKYRIHATNICAPLSFIQDLGRLLRLFPYDSPEPVETLIPAHPTLIELATDVLNEVAHLVKESEEVDDNNDEHKGDDTGELEGEPNKNEEPDTPLTFNFIPLASTGEMGAQIVDGEEIAPEYANVAEWVIENDSLFKDWHKTPAHLAQRFMNDTSFFELFRNKYREVVNSESSLDCSKQENIPPGFPSEYATWLPDEKANYARKQVQKKVNYLVYILYPQAEGEDRKKYLKETHTKAKIKNGVCPNGFIGYQDWEKIYVWLLDRIAHAQNLKGTEDL</sequence>
<dbReference type="PANTHER" id="PTHR47396">
    <property type="entry name" value="TYPE I RESTRICTION ENZYME ECOKI R PROTEIN"/>
    <property type="match status" value="1"/>
</dbReference>
<organism evidence="3 4">
    <name type="scientific">Planktothrix agardhii (strain NIVA-CYA 126/8)</name>
    <dbReference type="NCBI Taxonomy" id="388467"/>
    <lineage>
        <taxon>Bacteria</taxon>
        <taxon>Bacillati</taxon>
        <taxon>Cyanobacteriota</taxon>
        <taxon>Cyanophyceae</taxon>
        <taxon>Oscillatoriophycideae</taxon>
        <taxon>Oscillatoriales</taxon>
        <taxon>Microcoleaceae</taxon>
        <taxon>Planktothrix</taxon>
    </lineage>
</organism>
<dbReference type="InterPro" id="IPR006935">
    <property type="entry name" value="Helicase/UvrB_N"/>
</dbReference>
<dbReference type="PROSITE" id="PS51192">
    <property type="entry name" value="HELICASE_ATP_BIND_1"/>
    <property type="match status" value="1"/>
</dbReference>
<dbReference type="EC" id="3.6.1.-" evidence="3"/>
<keyword evidence="3" id="KW-0378">Hydrolase</keyword>
<dbReference type="RefSeq" id="WP_042158433.1">
    <property type="nucleotide sequence ID" value="NZ_CM002804.1"/>
</dbReference>
<evidence type="ECO:0000256" key="1">
    <source>
        <dbReference type="SAM" id="MobiDB-lite"/>
    </source>
</evidence>
<proteinExistence type="predicted"/>
<keyword evidence="4" id="KW-1185">Reference proteome</keyword>
<dbReference type="GO" id="GO:0003677">
    <property type="term" value="F:DNA binding"/>
    <property type="evidence" value="ECO:0007669"/>
    <property type="project" value="InterPro"/>
</dbReference>
<evidence type="ECO:0000313" key="3">
    <source>
        <dbReference type="EMBL" id="KEI65266.1"/>
    </source>
</evidence>
<keyword evidence="3" id="KW-0614">Plasmid</keyword>
<feature type="domain" description="Helicase ATP-binding" evidence="2">
    <location>
        <begin position="17"/>
        <end position="192"/>
    </location>
</feature>
<keyword evidence="3" id="KW-0547">Nucleotide-binding</keyword>
<gene>
    <name evidence="3" type="ORF">A19Y_9068</name>
</gene>
<reference evidence="3 4" key="1">
    <citation type="journal article" date="2014" name="Appl. Environ. Microbiol.">
        <title>Elucidation of insertion elements encoded on plasmids and in vitro construction of shuttle vectors from the toxic cyanobacterium Planktothrix.</title>
        <authorList>
            <person name="Christiansen G."/>
            <person name="Goesmann A."/>
            <person name="Kurmayer R."/>
        </authorList>
    </citation>
    <scope>NUCLEOTIDE SEQUENCE [LARGE SCALE GENOMIC DNA]</scope>
    <source>
        <strain evidence="3 4">NIVA-CYA 126/8</strain>
        <plasmid evidence="3">pPA115</plasmid>
    </source>
</reference>
<dbReference type="EMBL" id="CM002804">
    <property type="protein sequence ID" value="KEI65266.1"/>
    <property type="molecule type" value="Genomic_DNA"/>
</dbReference>
<name>A0A073CAZ4_PLAA1</name>
<dbReference type="GO" id="GO:0004386">
    <property type="term" value="F:helicase activity"/>
    <property type="evidence" value="ECO:0007669"/>
    <property type="project" value="UniProtKB-KW"/>
</dbReference>
<dbReference type="AlphaFoldDB" id="A0A073CAZ4"/>
<dbReference type="PANTHER" id="PTHR47396:SF2">
    <property type="entry name" value="HELICASE ATP-BINDING DOMAIN-CONTAINING PROTEIN"/>
    <property type="match status" value="1"/>
</dbReference>
<dbReference type="InterPro" id="IPR014001">
    <property type="entry name" value="Helicase_ATP-bd"/>
</dbReference>
<evidence type="ECO:0000259" key="2">
    <source>
        <dbReference type="PROSITE" id="PS51192"/>
    </source>
</evidence>
<dbReference type="Gene3D" id="3.40.50.300">
    <property type="entry name" value="P-loop containing nucleotide triphosphate hydrolases"/>
    <property type="match status" value="2"/>
</dbReference>
<accession>A0A073CAZ4</accession>
<dbReference type="PATRIC" id="fig|388467.6.peg.4692"/>